<keyword evidence="2" id="KW-0564">Palmitate</keyword>
<dbReference type="Gene3D" id="1.20.1600.10">
    <property type="entry name" value="Outer membrane efflux proteins (OEP)"/>
    <property type="match status" value="1"/>
</dbReference>
<name>A0A3M8RT80_9PROT</name>
<dbReference type="InterPro" id="IPR003423">
    <property type="entry name" value="OMP_efflux"/>
</dbReference>
<keyword evidence="2" id="KW-0472">Membrane</keyword>
<evidence type="ECO:0000256" key="3">
    <source>
        <dbReference type="SAM" id="Coils"/>
    </source>
</evidence>
<comment type="similarity">
    <text evidence="1 2">Belongs to the outer membrane factor (OMF) (TC 1.B.17) family.</text>
</comment>
<gene>
    <name evidence="4" type="ORF">EC580_01770</name>
</gene>
<keyword evidence="3" id="KW-0175">Coiled coil</keyword>
<dbReference type="OrthoDB" id="9783100at2"/>
<keyword evidence="2" id="KW-0812">Transmembrane</keyword>
<accession>A0A3M8RT80</accession>
<organism evidence="4">
    <name type="scientific">Acidithiobacillus sulfuriphilus</name>
    <dbReference type="NCBI Taxonomy" id="1867749"/>
    <lineage>
        <taxon>Bacteria</taxon>
        <taxon>Pseudomonadati</taxon>
        <taxon>Pseudomonadota</taxon>
        <taxon>Acidithiobacillia</taxon>
        <taxon>Acidithiobacillales</taxon>
        <taxon>Acidithiobacillaceae</taxon>
        <taxon>Acidithiobacillus</taxon>
    </lineage>
</organism>
<dbReference type="EMBL" id="RIZI01000100">
    <property type="protein sequence ID" value="RNF70972.1"/>
    <property type="molecule type" value="Genomic_DNA"/>
</dbReference>
<dbReference type="PANTHER" id="PTHR30203:SF33">
    <property type="entry name" value="BLR4455 PROTEIN"/>
    <property type="match status" value="1"/>
</dbReference>
<evidence type="ECO:0000313" key="4">
    <source>
        <dbReference type="EMBL" id="RNF70972.1"/>
    </source>
</evidence>
<comment type="caution">
    <text evidence="4">The sequence shown here is derived from an EMBL/GenBank/DDBJ whole genome shotgun (WGS) entry which is preliminary data.</text>
</comment>
<dbReference type="PANTHER" id="PTHR30203">
    <property type="entry name" value="OUTER MEMBRANE CATION EFFLUX PROTEIN"/>
    <property type="match status" value="1"/>
</dbReference>
<dbReference type="PROSITE" id="PS51257">
    <property type="entry name" value="PROKAR_LIPOPROTEIN"/>
    <property type="match status" value="1"/>
</dbReference>
<feature type="coiled-coil region" evidence="3">
    <location>
        <begin position="444"/>
        <end position="471"/>
    </location>
</feature>
<keyword evidence="2" id="KW-1134">Transmembrane beta strand</keyword>
<dbReference type="NCBIfam" id="TIGR01845">
    <property type="entry name" value="outer_NodT"/>
    <property type="match status" value="1"/>
</dbReference>
<dbReference type="GO" id="GO:0015562">
    <property type="term" value="F:efflux transmembrane transporter activity"/>
    <property type="evidence" value="ECO:0007669"/>
    <property type="project" value="InterPro"/>
</dbReference>
<protein>
    <submittedName>
        <fullName evidence="4">Efflux transporter outer membrane subunit</fullName>
    </submittedName>
</protein>
<keyword evidence="2" id="KW-0449">Lipoprotein</keyword>
<dbReference type="RefSeq" id="WP_123101646.1">
    <property type="nucleotide sequence ID" value="NZ_CP127527.1"/>
</dbReference>
<evidence type="ECO:0000256" key="2">
    <source>
        <dbReference type="RuleBase" id="RU362097"/>
    </source>
</evidence>
<dbReference type="AlphaFoldDB" id="A0A3M8RT80"/>
<dbReference type="InterPro" id="IPR010131">
    <property type="entry name" value="MdtP/NodT-like"/>
</dbReference>
<evidence type="ECO:0000256" key="1">
    <source>
        <dbReference type="ARBA" id="ARBA00007613"/>
    </source>
</evidence>
<reference evidence="4" key="1">
    <citation type="submission" date="2018-10" db="EMBL/GenBank/DDBJ databases">
        <title>Acidithiobacillus sulfuriphilus sp. nov.: an extremely acidophilic sulfur-oxidizing chemolithotroph isolated from a neutral pH environment.</title>
        <authorList>
            <person name="Falagan C."/>
            <person name="Moya-Beltran A."/>
            <person name="Quatrini R."/>
            <person name="Johnson D.B."/>
        </authorList>
    </citation>
    <scope>NUCLEOTIDE SEQUENCE [LARGE SCALE GENOMIC DNA]</scope>
    <source>
        <strain evidence="4">CJ-2</strain>
    </source>
</reference>
<dbReference type="GO" id="GO:0005886">
    <property type="term" value="C:plasma membrane"/>
    <property type="evidence" value="ECO:0007669"/>
    <property type="project" value="UniProtKB-SubCell"/>
</dbReference>
<dbReference type="SUPFAM" id="SSF56954">
    <property type="entry name" value="Outer membrane efflux proteins (OEP)"/>
    <property type="match status" value="1"/>
</dbReference>
<dbReference type="Pfam" id="PF02321">
    <property type="entry name" value="OEP"/>
    <property type="match status" value="2"/>
</dbReference>
<dbReference type="Gene3D" id="2.20.200.10">
    <property type="entry name" value="Outer membrane efflux proteins (OEP)"/>
    <property type="match status" value="1"/>
</dbReference>
<proteinExistence type="inferred from homology"/>
<comment type="subcellular location">
    <subcellularLocation>
        <location evidence="2">Cell membrane</location>
        <topology evidence="2">Lipid-anchor</topology>
    </subcellularLocation>
</comment>
<sequence>MKTRPSIPLPSFRSGYRLLPLLAALGLAGCAVGPKLPAPTAPLPTRYNQHAVNGAQHLQWTEGQAQSWWHLFHSPALNRLIATATEHNPDLAAVQSSLAQAQALEGVANAGFLPQLGANLGAGRQRALRAGTNGGFGTRVPGNPYTLLLGSVGISYNPDVFGRQGYILKDARARSAVARAELHQGQVFLGGAVTQAVITAASAHAQVRLAQAMAQDDAQLLTLIRNEYRLGAQDLQTVDEQRAVTEAAAARIPPLQAAESAARHQLAALLGTVPDAPLSLPSLSELRLPTVIPTLVPSALVENRPDIQAARAETAAAAAEVGVATANLYPNMDISASLGKAAMTGGMFFDPASTLWAIGSSLAAPIYEGGALHAKKRAAMDHWRVATDLYRATVLNAFREVADALRAVQSADTAYTHSRAAARAAASAYQLALARYRDGAVDYATLLNAELEAQKDEIAAVQARAQRYLDNAALFVAMGDGWCTPRPSGPTAPARSSE</sequence>